<feature type="region of interest" description="Disordered" evidence="1">
    <location>
        <begin position="321"/>
        <end position="347"/>
    </location>
</feature>
<feature type="transmembrane region" description="Helical" evidence="2">
    <location>
        <begin position="126"/>
        <end position="150"/>
    </location>
</feature>
<keyword evidence="2" id="KW-1133">Transmembrane helix</keyword>
<evidence type="ECO:0000256" key="2">
    <source>
        <dbReference type="SAM" id="Phobius"/>
    </source>
</evidence>
<evidence type="ECO:0000256" key="1">
    <source>
        <dbReference type="SAM" id="MobiDB-lite"/>
    </source>
</evidence>
<gene>
    <name evidence="3" type="ORF">ACFSL2_10260</name>
</gene>
<sequence length="347" mass="35217">MTSPAALSAPTVHAPLPRPDRWHRPLIALAVVMALLAIATGVLAITDPREILGQNAWFKPLKFALSIGIYAVTLAWLIGQVQRYRRAADVLGTFTAVALLVEIAVIAGAAAAGTTSHFNITTPLNGALWAVMGGSIVVVWLASVAVGIAVALHPGPDAARNLAIRAGIVLGIVGMGLAFLMTGPTADQLDDFQGVSGAHAVGVPDGGPGLPFLGWSTEGGDLRIPHFIGLHALQAIPLGLLALELVSRRVPVLRVPRVRFRLVLIGALALAAVCGITTWQALIGEPVVRPSAPILLAGIVTLLGTVAATGTVLAAGARAGTTATAPSAGRPASPAESSSDAAAPAPD</sequence>
<dbReference type="Proteomes" id="UP001597338">
    <property type="component" value="Unassembled WGS sequence"/>
</dbReference>
<proteinExistence type="predicted"/>
<evidence type="ECO:0000313" key="3">
    <source>
        <dbReference type="EMBL" id="MFD2025893.1"/>
    </source>
</evidence>
<comment type="caution">
    <text evidence="3">The sequence shown here is derived from an EMBL/GenBank/DDBJ whole genome shotgun (WGS) entry which is preliminary data.</text>
</comment>
<feature type="transmembrane region" description="Helical" evidence="2">
    <location>
        <begin position="258"/>
        <end position="282"/>
    </location>
</feature>
<name>A0ABW4V795_9MICO</name>
<reference evidence="4" key="1">
    <citation type="journal article" date="2019" name="Int. J. Syst. Evol. Microbiol.">
        <title>The Global Catalogue of Microorganisms (GCM) 10K type strain sequencing project: providing services to taxonomists for standard genome sequencing and annotation.</title>
        <authorList>
            <consortium name="The Broad Institute Genomics Platform"/>
            <consortium name="The Broad Institute Genome Sequencing Center for Infectious Disease"/>
            <person name="Wu L."/>
            <person name="Ma J."/>
        </authorList>
    </citation>
    <scope>NUCLEOTIDE SEQUENCE [LARGE SCALE GENOMIC DNA]</scope>
    <source>
        <strain evidence="4">CCM 7043</strain>
    </source>
</reference>
<protein>
    <submittedName>
        <fullName evidence="3">Uncharacterized protein</fullName>
    </submittedName>
</protein>
<keyword evidence="2" id="KW-0472">Membrane</keyword>
<evidence type="ECO:0000313" key="4">
    <source>
        <dbReference type="Proteomes" id="UP001597338"/>
    </source>
</evidence>
<dbReference type="EMBL" id="JBHUHF010000001">
    <property type="protein sequence ID" value="MFD2025893.1"/>
    <property type="molecule type" value="Genomic_DNA"/>
</dbReference>
<keyword evidence="4" id="KW-1185">Reference proteome</keyword>
<keyword evidence="2" id="KW-0812">Transmembrane</keyword>
<dbReference type="RefSeq" id="WP_377197763.1">
    <property type="nucleotide sequence ID" value="NZ_JBHUHF010000001.1"/>
</dbReference>
<feature type="transmembrane region" description="Helical" evidence="2">
    <location>
        <begin position="224"/>
        <end position="246"/>
    </location>
</feature>
<feature type="transmembrane region" description="Helical" evidence="2">
    <location>
        <begin position="57"/>
        <end position="78"/>
    </location>
</feature>
<accession>A0ABW4V795</accession>
<feature type="transmembrane region" description="Helical" evidence="2">
    <location>
        <begin position="26"/>
        <end position="45"/>
    </location>
</feature>
<feature type="transmembrane region" description="Helical" evidence="2">
    <location>
        <begin position="294"/>
        <end position="315"/>
    </location>
</feature>
<organism evidence="3 4">
    <name type="scientific">Promicromonospora aerolata</name>
    <dbReference type="NCBI Taxonomy" id="195749"/>
    <lineage>
        <taxon>Bacteria</taxon>
        <taxon>Bacillati</taxon>
        <taxon>Actinomycetota</taxon>
        <taxon>Actinomycetes</taxon>
        <taxon>Micrococcales</taxon>
        <taxon>Promicromonosporaceae</taxon>
        <taxon>Promicromonospora</taxon>
    </lineage>
</organism>
<feature type="transmembrane region" description="Helical" evidence="2">
    <location>
        <begin position="90"/>
        <end position="114"/>
    </location>
</feature>
<feature type="transmembrane region" description="Helical" evidence="2">
    <location>
        <begin position="162"/>
        <end position="181"/>
    </location>
</feature>